<comment type="catalytic activity">
    <reaction evidence="5">
        <text>DNA(n) + a 2'-deoxyribonucleoside 5'-triphosphate = DNA(n+1) + diphosphate</text>
        <dbReference type="Rhea" id="RHEA:22508"/>
        <dbReference type="Rhea" id="RHEA-COMP:17339"/>
        <dbReference type="Rhea" id="RHEA-COMP:17340"/>
        <dbReference type="ChEBI" id="CHEBI:33019"/>
        <dbReference type="ChEBI" id="CHEBI:61560"/>
        <dbReference type="ChEBI" id="CHEBI:173112"/>
        <dbReference type="EC" id="2.7.7.7"/>
    </reaction>
</comment>
<dbReference type="EMBL" id="AATS01000018">
    <property type="protein sequence ID" value="EAU53728.1"/>
    <property type="molecule type" value="Genomic_DNA"/>
</dbReference>
<dbReference type="EC" id="2.7.7.7" evidence="1"/>
<dbReference type="GO" id="GO:0003887">
    <property type="term" value="F:DNA-directed DNA polymerase activity"/>
    <property type="evidence" value="ECO:0007669"/>
    <property type="project" value="UniProtKB-EC"/>
</dbReference>
<gene>
    <name evidence="7" type="ORF">SPV1_06299</name>
</gene>
<reference evidence="7 8" key="1">
    <citation type="submission" date="2006-09" db="EMBL/GenBank/DDBJ databases">
        <authorList>
            <person name="Emerson D."/>
            <person name="Ferriera S."/>
            <person name="Johnson J."/>
            <person name="Kravitz S."/>
            <person name="Halpern A."/>
            <person name="Remington K."/>
            <person name="Beeson K."/>
            <person name="Tran B."/>
            <person name="Rogers Y.-H."/>
            <person name="Friedman R."/>
            <person name="Venter J.C."/>
        </authorList>
    </citation>
    <scope>NUCLEOTIDE SEQUENCE [LARGE SCALE GENOMIC DNA]</scope>
    <source>
        <strain evidence="7 8">PV-1</strain>
    </source>
</reference>
<evidence type="ECO:0000256" key="3">
    <source>
        <dbReference type="ARBA" id="ARBA00022801"/>
    </source>
</evidence>
<dbReference type="InterPro" id="IPR013520">
    <property type="entry name" value="Ribonucl_H"/>
</dbReference>
<dbReference type="GO" id="GO:0006260">
    <property type="term" value="P:DNA replication"/>
    <property type="evidence" value="ECO:0007669"/>
    <property type="project" value="InterPro"/>
</dbReference>
<feature type="domain" description="Exonuclease" evidence="6">
    <location>
        <begin position="3"/>
        <end position="177"/>
    </location>
</feature>
<evidence type="ECO:0000313" key="7">
    <source>
        <dbReference type="EMBL" id="EAU53728.1"/>
    </source>
</evidence>
<accession>Q0EWR1</accession>
<sequence>MSDILVLDTETTGLGDDAEIIEIGIINGSGETVMNTLVKPTISIPEEATAIHGITDNDLLNAPVFADVVEELEGLIQGKILLIYNADYDLRLLRQSARKSKVQINLEPAEVRCVMLEYAKFFGEWNPKYENWKWQSLANAARRTGYVPAEGMLPHRAIADCVAALHVYRHMHPENDAEL</sequence>
<dbReference type="InParanoid" id="Q0EWR1"/>
<dbReference type="AlphaFoldDB" id="Q0EWR1"/>
<keyword evidence="2" id="KW-0540">Nuclease</keyword>
<dbReference type="GO" id="GO:0003677">
    <property type="term" value="F:DNA binding"/>
    <property type="evidence" value="ECO:0007669"/>
    <property type="project" value="InterPro"/>
</dbReference>
<keyword evidence="4" id="KW-0269">Exonuclease</keyword>
<dbReference type="Proteomes" id="UP000005297">
    <property type="component" value="Unassembled WGS sequence"/>
</dbReference>
<dbReference type="PANTHER" id="PTHR30231">
    <property type="entry name" value="DNA POLYMERASE III SUBUNIT EPSILON"/>
    <property type="match status" value="1"/>
</dbReference>
<dbReference type="HOGENOM" id="CLU_047806_13_1_0"/>
<evidence type="ECO:0000313" key="8">
    <source>
        <dbReference type="Proteomes" id="UP000005297"/>
    </source>
</evidence>
<dbReference type="PANTHER" id="PTHR30231:SF4">
    <property type="entry name" value="PROTEIN NEN2"/>
    <property type="match status" value="1"/>
</dbReference>
<proteinExistence type="predicted"/>
<dbReference type="InterPro" id="IPR006054">
    <property type="entry name" value="DnaQ"/>
</dbReference>
<dbReference type="SUPFAM" id="SSF53098">
    <property type="entry name" value="Ribonuclease H-like"/>
    <property type="match status" value="1"/>
</dbReference>
<evidence type="ECO:0000256" key="5">
    <source>
        <dbReference type="ARBA" id="ARBA00049244"/>
    </source>
</evidence>
<keyword evidence="3" id="KW-0378">Hydrolase</keyword>
<dbReference type="InterPro" id="IPR036397">
    <property type="entry name" value="RNaseH_sf"/>
</dbReference>
<dbReference type="InterPro" id="IPR012337">
    <property type="entry name" value="RNaseH-like_sf"/>
</dbReference>
<protein>
    <recommendedName>
        <fullName evidence="1">DNA-directed DNA polymerase</fullName>
        <ecNumber evidence="1">2.7.7.7</ecNumber>
    </recommendedName>
</protein>
<keyword evidence="8" id="KW-1185">Reference proteome</keyword>
<dbReference type="eggNOG" id="COG0847">
    <property type="taxonomic scope" value="Bacteria"/>
</dbReference>
<evidence type="ECO:0000256" key="1">
    <source>
        <dbReference type="ARBA" id="ARBA00012417"/>
    </source>
</evidence>
<dbReference type="CDD" id="cd06127">
    <property type="entry name" value="DEDDh"/>
    <property type="match status" value="1"/>
</dbReference>
<dbReference type="GO" id="GO:0008408">
    <property type="term" value="F:3'-5' exonuclease activity"/>
    <property type="evidence" value="ECO:0007669"/>
    <property type="project" value="TreeGrafter"/>
</dbReference>
<dbReference type="OrthoDB" id="280774at2"/>
<dbReference type="FunCoup" id="Q0EWR1">
    <property type="interactions" value="19"/>
</dbReference>
<organism evidence="7 8">
    <name type="scientific">Mariprofundus ferrooxydans PV-1</name>
    <dbReference type="NCBI Taxonomy" id="314345"/>
    <lineage>
        <taxon>Bacteria</taxon>
        <taxon>Pseudomonadati</taxon>
        <taxon>Pseudomonadota</taxon>
        <taxon>Candidatius Mariprofundia</taxon>
        <taxon>Mariprofundales</taxon>
        <taxon>Mariprofundaceae</taxon>
        <taxon>Mariprofundus</taxon>
    </lineage>
</organism>
<dbReference type="Gene3D" id="3.30.420.10">
    <property type="entry name" value="Ribonuclease H-like superfamily/Ribonuclease H"/>
    <property type="match status" value="1"/>
</dbReference>
<dbReference type="SMART" id="SM00479">
    <property type="entry name" value="EXOIII"/>
    <property type="match status" value="1"/>
</dbReference>
<dbReference type="NCBIfam" id="TIGR00573">
    <property type="entry name" value="dnaq"/>
    <property type="match status" value="1"/>
</dbReference>
<evidence type="ECO:0000256" key="4">
    <source>
        <dbReference type="ARBA" id="ARBA00022839"/>
    </source>
</evidence>
<evidence type="ECO:0000259" key="6">
    <source>
        <dbReference type="SMART" id="SM00479"/>
    </source>
</evidence>
<name>Q0EWR1_9PROT</name>
<comment type="caution">
    <text evidence="7">The sequence shown here is derived from an EMBL/GenBank/DDBJ whole genome shotgun (WGS) entry which is preliminary data.</text>
</comment>
<evidence type="ECO:0000256" key="2">
    <source>
        <dbReference type="ARBA" id="ARBA00022722"/>
    </source>
</evidence>
<dbReference type="Pfam" id="PF00929">
    <property type="entry name" value="RNase_T"/>
    <property type="match status" value="1"/>
</dbReference>
<dbReference type="RefSeq" id="WP_009851553.1">
    <property type="nucleotide sequence ID" value="NZ_DS022295.1"/>
</dbReference>